<evidence type="ECO:0000313" key="11">
    <source>
        <dbReference type="Proteomes" id="UP000199476"/>
    </source>
</evidence>
<dbReference type="CDD" id="cd07185">
    <property type="entry name" value="OmpA_C-like"/>
    <property type="match status" value="1"/>
</dbReference>
<evidence type="ECO:0000256" key="3">
    <source>
        <dbReference type="ARBA" id="ARBA00022475"/>
    </source>
</evidence>
<evidence type="ECO:0000256" key="5">
    <source>
        <dbReference type="ARBA" id="ARBA00022989"/>
    </source>
</evidence>
<gene>
    <name evidence="10" type="ORF">SAMN04488692_10877</name>
</gene>
<evidence type="ECO:0000256" key="6">
    <source>
        <dbReference type="ARBA" id="ARBA00023136"/>
    </source>
</evidence>
<reference evidence="10 11" key="1">
    <citation type="submission" date="2016-10" db="EMBL/GenBank/DDBJ databases">
        <authorList>
            <person name="de Groot N.N."/>
        </authorList>
    </citation>
    <scope>NUCLEOTIDE SEQUENCE [LARGE SCALE GENOMIC DNA]</scope>
    <source>
        <strain evidence="10 11">SLAS-1</strain>
    </source>
</reference>
<dbReference type="EMBL" id="FNGO01000008">
    <property type="protein sequence ID" value="SDL73963.1"/>
    <property type="molecule type" value="Genomic_DNA"/>
</dbReference>
<dbReference type="OrthoDB" id="9815217at2"/>
<dbReference type="InterPro" id="IPR025713">
    <property type="entry name" value="MotB-like_N_dom"/>
</dbReference>
<evidence type="ECO:0000256" key="8">
    <source>
        <dbReference type="SAM" id="MobiDB-lite"/>
    </source>
</evidence>
<dbReference type="InterPro" id="IPR006665">
    <property type="entry name" value="OmpA-like"/>
</dbReference>
<evidence type="ECO:0000256" key="2">
    <source>
        <dbReference type="ARBA" id="ARBA00008914"/>
    </source>
</evidence>
<keyword evidence="6 7" id="KW-0472">Membrane</keyword>
<keyword evidence="4" id="KW-0812">Transmembrane</keyword>
<protein>
    <submittedName>
        <fullName evidence="10">Chemotaxis protein MotB</fullName>
    </submittedName>
</protein>
<name>A0A1G9MIP9_9FIRM</name>
<accession>A0A1G9MIP9</accession>
<dbReference type="PANTHER" id="PTHR30329">
    <property type="entry name" value="STATOR ELEMENT OF FLAGELLAR MOTOR COMPLEX"/>
    <property type="match status" value="1"/>
</dbReference>
<comment type="similarity">
    <text evidence="2">Belongs to the MotB family.</text>
</comment>
<feature type="domain" description="OmpA-like" evidence="9">
    <location>
        <begin position="117"/>
        <end position="238"/>
    </location>
</feature>
<keyword evidence="3" id="KW-1003">Cell membrane</keyword>
<keyword evidence="5" id="KW-1133">Transmembrane helix</keyword>
<dbReference type="Pfam" id="PF13677">
    <property type="entry name" value="MotB_plug"/>
    <property type="match status" value="1"/>
</dbReference>
<feature type="region of interest" description="Disordered" evidence="8">
    <location>
        <begin position="241"/>
        <end position="290"/>
    </location>
</feature>
<proteinExistence type="inferred from homology"/>
<dbReference type="Pfam" id="PF00691">
    <property type="entry name" value="OmpA"/>
    <property type="match status" value="1"/>
</dbReference>
<evidence type="ECO:0000256" key="4">
    <source>
        <dbReference type="ARBA" id="ARBA00022692"/>
    </source>
</evidence>
<organism evidence="10 11">
    <name type="scientific">Halarsenatibacter silvermanii</name>
    <dbReference type="NCBI Taxonomy" id="321763"/>
    <lineage>
        <taxon>Bacteria</taxon>
        <taxon>Bacillati</taxon>
        <taxon>Bacillota</taxon>
        <taxon>Clostridia</taxon>
        <taxon>Halanaerobiales</taxon>
        <taxon>Halarsenatibacteraceae</taxon>
        <taxon>Halarsenatibacter</taxon>
    </lineage>
</organism>
<dbReference type="Proteomes" id="UP000199476">
    <property type="component" value="Unassembled WGS sequence"/>
</dbReference>
<evidence type="ECO:0000256" key="1">
    <source>
        <dbReference type="ARBA" id="ARBA00004162"/>
    </source>
</evidence>
<comment type="subcellular location">
    <subcellularLocation>
        <location evidence="1">Cell membrane</location>
        <topology evidence="1">Single-pass membrane protein</topology>
    </subcellularLocation>
</comment>
<dbReference type="AlphaFoldDB" id="A0A1G9MIP9"/>
<dbReference type="InterPro" id="IPR050330">
    <property type="entry name" value="Bact_OuterMem_StrucFunc"/>
</dbReference>
<dbReference type="STRING" id="321763.SAMN04488692_10877"/>
<dbReference type="Gene3D" id="3.30.1330.60">
    <property type="entry name" value="OmpA-like domain"/>
    <property type="match status" value="1"/>
</dbReference>
<keyword evidence="11" id="KW-1185">Reference proteome</keyword>
<feature type="compositionally biased region" description="Acidic residues" evidence="8">
    <location>
        <begin position="248"/>
        <end position="290"/>
    </location>
</feature>
<dbReference type="RefSeq" id="WP_089759618.1">
    <property type="nucleotide sequence ID" value="NZ_FNGO01000008.1"/>
</dbReference>
<dbReference type="SUPFAM" id="SSF103088">
    <property type="entry name" value="OmpA-like"/>
    <property type="match status" value="1"/>
</dbReference>
<dbReference type="GO" id="GO:0005886">
    <property type="term" value="C:plasma membrane"/>
    <property type="evidence" value="ECO:0007669"/>
    <property type="project" value="UniProtKB-SubCell"/>
</dbReference>
<evidence type="ECO:0000259" key="9">
    <source>
        <dbReference type="PROSITE" id="PS51123"/>
    </source>
</evidence>
<evidence type="ECO:0000313" key="10">
    <source>
        <dbReference type="EMBL" id="SDL73963.1"/>
    </source>
</evidence>
<dbReference type="PROSITE" id="PS51123">
    <property type="entry name" value="OMPA_2"/>
    <property type="match status" value="1"/>
</dbReference>
<evidence type="ECO:0000256" key="7">
    <source>
        <dbReference type="PROSITE-ProRule" id="PRU00473"/>
    </source>
</evidence>
<sequence length="290" mass="32408">MARKGSTNDDDGGGGSPEWMTTFGDMMTLLLTFFVLLYSMSSIDEEQFEIALDSIREGLGVFTGGRTIATQRLLDGGAIGEGFSPMNIRLMETLMGQIEQYVQEEQVDDAVSMEMTERGLEVRFAGDILFDLGDAEIRPEGEEVLREVGEMIEETPNDVVVEGHTDNLPIRTDRFPSNWELSTARATTVARFFIEDMNLDSERFSAAGYSEYRPLVPNDSPENRAQNRRVEVIFLNPDFVRESPVYEPAEEQPDPGAEETDDDMETPPGPEFEDESPAPDFEDVPEAEGF</sequence>
<dbReference type="PANTHER" id="PTHR30329:SF21">
    <property type="entry name" value="LIPOPROTEIN YIAD-RELATED"/>
    <property type="match status" value="1"/>
</dbReference>
<dbReference type="InterPro" id="IPR036737">
    <property type="entry name" value="OmpA-like_sf"/>
</dbReference>